<keyword evidence="1" id="KW-1133">Transmembrane helix</keyword>
<keyword evidence="2" id="KW-0150">Chloroplast</keyword>
<dbReference type="GO" id="GO:0005548">
    <property type="term" value="F:phospholipid transporter activity"/>
    <property type="evidence" value="ECO:0007669"/>
    <property type="project" value="TreeGrafter"/>
</dbReference>
<reference evidence="2" key="1">
    <citation type="journal article" date="2017" name="J. Phycol.">
        <title>Analysis of chloroplast genomes and a supermatrix inform reclassification of the Rhodomelaceae (Rhodophyta).</title>
        <authorList>
            <person name="Diaz-Tapia P."/>
            <person name="Maggs C.A."/>
            <person name="West J.A."/>
            <person name="Verbruggen H."/>
        </authorList>
    </citation>
    <scope>NUCLEOTIDE SEQUENCE</scope>
    <source>
        <strain evidence="2">PD547</strain>
    </source>
</reference>
<dbReference type="GeneID" id="33356598"/>
<feature type="transmembrane region" description="Helical" evidence="1">
    <location>
        <begin position="149"/>
        <end position="168"/>
    </location>
</feature>
<feature type="transmembrane region" description="Helical" evidence="1">
    <location>
        <begin position="120"/>
        <end position="143"/>
    </location>
</feature>
<keyword evidence="1" id="KW-0472">Membrane</keyword>
<dbReference type="PANTHER" id="PTHR30188">
    <property type="entry name" value="ABC TRANSPORTER PERMEASE PROTEIN-RELATED"/>
    <property type="match status" value="1"/>
</dbReference>
<name>A0A1Z1MBR6_9FLOR</name>
<evidence type="ECO:0000313" key="2">
    <source>
        <dbReference type="EMBL" id="ARW63255.1"/>
    </source>
</evidence>
<dbReference type="InterPro" id="IPR030802">
    <property type="entry name" value="Permease_MalE"/>
</dbReference>
<dbReference type="AlphaFoldDB" id="A0A1Z1MBR6"/>
<geneLocation type="chloroplast" evidence="2"/>
<dbReference type="GO" id="GO:0043190">
    <property type="term" value="C:ATP-binding cassette (ABC) transporter complex"/>
    <property type="evidence" value="ECO:0007669"/>
    <property type="project" value="InterPro"/>
</dbReference>
<dbReference type="Pfam" id="PF02405">
    <property type="entry name" value="MlaE"/>
    <property type="match status" value="1"/>
</dbReference>
<dbReference type="EMBL" id="MF101427">
    <property type="protein sequence ID" value="ARW63255.1"/>
    <property type="molecule type" value="Genomic_DNA"/>
</dbReference>
<feature type="transmembrane region" description="Helical" evidence="1">
    <location>
        <begin position="189"/>
        <end position="210"/>
    </location>
</feature>
<keyword evidence="2" id="KW-0934">Plastid</keyword>
<gene>
    <name evidence="2" type="primary">ycf63</name>
</gene>
<feature type="transmembrane region" description="Helical" evidence="1">
    <location>
        <begin position="222"/>
        <end position="245"/>
    </location>
</feature>
<feature type="transmembrane region" description="Helical" evidence="1">
    <location>
        <begin position="40"/>
        <end position="60"/>
    </location>
</feature>
<evidence type="ECO:0000256" key="1">
    <source>
        <dbReference type="SAM" id="Phobius"/>
    </source>
</evidence>
<keyword evidence="1" id="KW-0812">Transmembrane</keyword>
<sequence>MTKFLKRMKLCFRILGYLLNLTMFKSLDYKNFLKHLQSVGLDVFFINITTSFFISLVLSLQIVKEFLYLNAGHLVSSVLAISFIRELSPVLTAIIIICKVGSLFTSEIGTMVVTEQIDSLFILGINPICYLIYPRVLSLILMFPLLNLFSLFTSFISSSFICFFLYNISPNFFFLNLWYSDILFDLMKSLLKVLIFGLFISIISCAWGITTSGGSRGVGLSTTSSVVTSLISVFMLNFFLSYFLFDSLLSAFSSV</sequence>
<dbReference type="PANTHER" id="PTHR30188:SF4">
    <property type="entry name" value="PROTEIN TRIGALACTOSYLDIACYLGLYCEROL 1, CHLOROPLASTIC"/>
    <property type="match status" value="1"/>
</dbReference>
<proteinExistence type="predicted"/>
<organism evidence="2">
    <name type="scientific">Polysiphonia elongata</name>
    <dbReference type="NCBI Taxonomy" id="159753"/>
    <lineage>
        <taxon>Eukaryota</taxon>
        <taxon>Rhodophyta</taxon>
        <taxon>Florideophyceae</taxon>
        <taxon>Rhodymeniophycidae</taxon>
        <taxon>Ceramiales</taxon>
        <taxon>Rhodomelaceae</taxon>
        <taxon>Polysiphonioideae</taxon>
        <taxon>Polysiphonia</taxon>
    </lineage>
</organism>
<accession>A0A1Z1MBR6</accession>
<dbReference type="RefSeq" id="YP_009394693.1">
    <property type="nucleotide sequence ID" value="NC_035274.1"/>
</dbReference>
<protein>
    <recommendedName>
        <fullName evidence="3">ABC transporter permease</fullName>
    </recommendedName>
</protein>
<evidence type="ECO:0008006" key="3">
    <source>
        <dbReference type="Google" id="ProtNLM"/>
    </source>
</evidence>